<evidence type="ECO:0000313" key="2">
    <source>
        <dbReference type="EnsemblMetazoa" id="ASIC019787-PA"/>
    </source>
</evidence>
<reference evidence="2" key="2">
    <citation type="submission" date="2020-05" db="UniProtKB">
        <authorList>
            <consortium name="EnsemblMetazoa"/>
        </authorList>
    </citation>
    <scope>IDENTIFICATION</scope>
</reference>
<evidence type="ECO:0000313" key="1">
    <source>
        <dbReference type="EMBL" id="KFB51388.1"/>
    </source>
</evidence>
<dbReference type="VEuPathDB" id="VectorBase:ASIC019787"/>
<dbReference type="AlphaFoldDB" id="A0A084WME4"/>
<sequence length="172" mass="19455">MGKWREGEVFEEVSTERLQRCLTTFYGADEIMNNHIFLFAFAPSSLSTKTPGVGRHCVRRMLGCRLCSRCVLEGSLRGGVTFVFSEELRTKGSTEGSAKGDAKEFPSEKFLTPHVVVREAKEFALADEVLLPEGAAELELTPESSSQSDRRMRRVRMIRKNIKNQEQHLNDK</sequence>
<dbReference type="VEuPathDB" id="VectorBase:ASIS021230"/>
<evidence type="ECO:0000313" key="3">
    <source>
        <dbReference type="Proteomes" id="UP000030765"/>
    </source>
</evidence>
<organism evidence="1">
    <name type="scientific">Anopheles sinensis</name>
    <name type="common">Mosquito</name>
    <dbReference type="NCBI Taxonomy" id="74873"/>
    <lineage>
        <taxon>Eukaryota</taxon>
        <taxon>Metazoa</taxon>
        <taxon>Ecdysozoa</taxon>
        <taxon>Arthropoda</taxon>
        <taxon>Hexapoda</taxon>
        <taxon>Insecta</taxon>
        <taxon>Pterygota</taxon>
        <taxon>Neoptera</taxon>
        <taxon>Endopterygota</taxon>
        <taxon>Diptera</taxon>
        <taxon>Nematocera</taxon>
        <taxon>Culicoidea</taxon>
        <taxon>Culicidae</taxon>
        <taxon>Anophelinae</taxon>
        <taxon>Anopheles</taxon>
    </lineage>
</organism>
<dbReference type="Proteomes" id="UP000030765">
    <property type="component" value="Unassembled WGS sequence"/>
</dbReference>
<name>A0A084WME4_ANOSI</name>
<dbReference type="EnsemblMetazoa" id="ASIC019787-RA">
    <property type="protein sequence ID" value="ASIC019787-PA"/>
    <property type="gene ID" value="ASIC019787"/>
</dbReference>
<proteinExistence type="predicted"/>
<dbReference type="EMBL" id="ATLV01024426">
    <property type="status" value="NOT_ANNOTATED_CDS"/>
    <property type="molecule type" value="Genomic_DNA"/>
</dbReference>
<reference evidence="1 3" key="1">
    <citation type="journal article" date="2014" name="BMC Genomics">
        <title>Genome sequence of Anopheles sinensis provides insight into genetics basis of mosquito competence for malaria parasites.</title>
        <authorList>
            <person name="Zhou D."/>
            <person name="Zhang D."/>
            <person name="Ding G."/>
            <person name="Shi L."/>
            <person name="Hou Q."/>
            <person name="Ye Y."/>
            <person name="Xu Y."/>
            <person name="Zhou H."/>
            <person name="Xiong C."/>
            <person name="Li S."/>
            <person name="Yu J."/>
            <person name="Hong S."/>
            <person name="Yu X."/>
            <person name="Zou P."/>
            <person name="Chen C."/>
            <person name="Chang X."/>
            <person name="Wang W."/>
            <person name="Lv Y."/>
            <person name="Sun Y."/>
            <person name="Ma L."/>
            <person name="Shen B."/>
            <person name="Zhu C."/>
        </authorList>
    </citation>
    <scope>NUCLEOTIDE SEQUENCE [LARGE SCALE GENOMIC DNA]</scope>
</reference>
<gene>
    <name evidence="1" type="ORF">ZHAS_00019787</name>
</gene>
<accession>A0A084WME4</accession>
<keyword evidence="3" id="KW-1185">Reference proteome</keyword>
<protein>
    <submittedName>
        <fullName evidence="1 2">Transglutaminase domain-containing protein</fullName>
    </submittedName>
</protein>
<dbReference type="EMBL" id="KE525352">
    <property type="protein sequence ID" value="KFB51388.1"/>
    <property type="molecule type" value="Genomic_DNA"/>
</dbReference>